<comment type="cofactor">
    <cofactor evidence="1">
        <name>Zn(2+)</name>
        <dbReference type="ChEBI" id="CHEBI:29105"/>
    </cofactor>
</comment>
<keyword evidence="19" id="KW-1185">Reference proteome</keyword>
<evidence type="ECO:0000256" key="7">
    <source>
        <dbReference type="ARBA" id="ARBA00022771"/>
    </source>
</evidence>
<dbReference type="FunFam" id="3.30.40.10:FF:000342">
    <property type="entry name" value="Histone deacetylase 6"/>
    <property type="match status" value="1"/>
</dbReference>
<sequence>MDPLCVDDVLTSPAGSMNAFVATRPPGHHASSAKSSGFCIFNNVAIGAKYAQQKYNVKKILVLDWDVHHGNGTQEIFYEDDSVLYMSIHRHERGEFYPMGEPKDYFDTGEEIGKGFSVNVPFSGHAMGDFEYLSVFLKAIMPIAYEFNPELLSPEAFASMTHQLCSLASGRVIAILEGGYNLTALSKSALAVCEVLKYQTMVRRLKAETEEQKIKLRPECIKVLQKVCWEQAKYWKILRGFNTIIGTVSNSKLINKSGKPSSSARSSAARAMSKQCLTPSAPPTRRSPRLVDPSRENCDESMSGPSSSKDMTPVGEVNGLYAVTPASHCPHLDQVRELPSTGIDASMVCEGCGIKAEVWVCLHCYKGNCGRFINEHALIHSVTEAHPMALSLADLSVWCYPCNTYVHNPVLIPAKSSVHQSKFGEPMPH</sequence>
<reference evidence="18 19" key="1">
    <citation type="submission" date="2020-04" db="EMBL/GenBank/DDBJ databases">
        <authorList>
            <person name="Laetsch R D."/>
            <person name="Stevens L."/>
            <person name="Kumar S."/>
            <person name="Blaxter L. M."/>
        </authorList>
    </citation>
    <scope>NUCLEOTIDE SEQUENCE [LARGE SCALE GENOMIC DNA]</scope>
</reference>
<feature type="domain" description="UBP-type" evidence="17">
    <location>
        <begin position="327"/>
        <end position="425"/>
    </location>
</feature>
<dbReference type="InterPro" id="IPR037138">
    <property type="entry name" value="His_deacetylse_dom_sf"/>
</dbReference>
<comment type="caution">
    <text evidence="18">The sequence shown here is derived from an EMBL/GenBank/DDBJ whole genome shotgun (WGS) entry which is preliminary data.</text>
</comment>
<dbReference type="PROSITE" id="PS50271">
    <property type="entry name" value="ZF_UBP"/>
    <property type="match status" value="1"/>
</dbReference>
<dbReference type="GO" id="GO:0008270">
    <property type="term" value="F:zinc ion binding"/>
    <property type="evidence" value="ECO:0007669"/>
    <property type="project" value="UniProtKB-KW"/>
</dbReference>
<evidence type="ECO:0000256" key="2">
    <source>
        <dbReference type="ARBA" id="ARBA00004123"/>
    </source>
</evidence>
<dbReference type="Gene3D" id="3.40.800.20">
    <property type="entry name" value="Histone deacetylase domain"/>
    <property type="match status" value="1"/>
</dbReference>
<dbReference type="SUPFAM" id="SSF52768">
    <property type="entry name" value="Arginase/deacetylase"/>
    <property type="match status" value="1"/>
</dbReference>
<keyword evidence="8" id="KW-0378">Hydrolase</keyword>
<dbReference type="GO" id="GO:0000118">
    <property type="term" value="C:histone deacetylase complex"/>
    <property type="evidence" value="ECO:0007669"/>
    <property type="project" value="TreeGrafter"/>
</dbReference>
<evidence type="ECO:0000259" key="17">
    <source>
        <dbReference type="PROSITE" id="PS50271"/>
    </source>
</evidence>
<evidence type="ECO:0000256" key="9">
    <source>
        <dbReference type="ARBA" id="ARBA00022833"/>
    </source>
</evidence>
<evidence type="ECO:0000256" key="12">
    <source>
        <dbReference type="ARBA" id="ARBA00023163"/>
    </source>
</evidence>
<evidence type="ECO:0000256" key="6">
    <source>
        <dbReference type="ARBA" id="ARBA00022737"/>
    </source>
</evidence>
<keyword evidence="7 15" id="KW-0863">Zinc-finger</keyword>
<keyword evidence="5" id="KW-0479">Metal-binding</keyword>
<proteinExistence type="inferred from homology"/>
<dbReference type="GO" id="GO:0141221">
    <property type="term" value="F:histone deacetylase activity, hydrolytic mechanism"/>
    <property type="evidence" value="ECO:0007669"/>
    <property type="project" value="UniProtKB-EC"/>
</dbReference>
<dbReference type="PRINTS" id="PR01270">
    <property type="entry name" value="HDASUPER"/>
</dbReference>
<evidence type="ECO:0000256" key="15">
    <source>
        <dbReference type="PROSITE-ProRule" id="PRU00502"/>
    </source>
</evidence>
<comment type="catalytic activity">
    <reaction evidence="14">
        <text>N(6)-acetyl-L-lysyl-[histone] + H2O = L-lysyl-[histone] + acetate</text>
        <dbReference type="Rhea" id="RHEA:58196"/>
        <dbReference type="Rhea" id="RHEA-COMP:9845"/>
        <dbReference type="Rhea" id="RHEA-COMP:11338"/>
        <dbReference type="ChEBI" id="CHEBI:15377"/>
        <dbReference type="ChEBI" id="CHEBI:29969"/>
        <dbReference type="ChEBI" id="CHEBI:30089"/>
        <dbReference type="ChEBI" id="CHEBI:61930"/>
        <dbReference type="EC" id="3.5.1.98"/>
    </reaction>
</comment>
<evidence type="ECO:0000313" key="19">
    <source>
        <dbReference type="Proteomes" id="UP000494206"/>
    </source>
</evidence>
<keyword evidence="9" id="KW-0862">Zinc</keyword>
<protein>
    <recommendedName>
        <fullName evidence="17">UBP-type domain-containing protein</fullName>
    </recommendedName>
</protein>
<dbReference type="Proteomes" id="UP000494206">
    <property type="component" value="Unassembled WGS sequence"/>
</dbReference>
<keyword evidence="4" id="KW-0678">Repressor</keyword>
<dbReference type="AlphaFoldDB" id="A0A8S1EWY9"/>
<dbReference type="Pfam" id="PF02148">
    <property type="entry name" value="zf-UBP"/>
    <property type="match status" value="1"/>
</dbReference>
<keyword evidence="12" id="KW-0804">Transcription</keyword>
<dbReference type="Gene3D" id="3.30.40.10">
    <property type="entry name" value="Zinc/RING finger domain, C3HC4 (zinc finger)"/>
    <property type="match status" value="1"/>
</dbReference>
<evidence type="ECO:0000256" key="14">
    <source>
        <dbReference type="ARBA" id="ARBA00048287"/>
    </source>
</evidence>
<dbReference type="GO" id="GO:0040029">
    <property type="term" value="P:epigenetic regulation of gene expression"/>
    <property type="evidence" value="ECO:0007669"/>
    <property type="project" value="TreeGrafter"/>
</dbReference>
<evidence type="ECO:0000313" key="18">
    <source>
        <dbReference type="EMBL" id="CAB3405934.1"/>
    </source>
</evidence>
<evidence type="ECO:0000256" key="8">
    <source>
        <dbReference type="ARBA" id="ARBA00022801"/>
    </source>
</evidence>
<keyword evidence="6" id="KW-0677">Repeat</keyword>
<keyword evidence="10" id="KW-0156">Chromatin regulator</keyword>
<dbReference type="PANTHER" id="PTHR10625:SF47">
    <property type="entry name" value="HISTONE DEACETYLASE 6"/>
    <property type="match status" value="1"/>
</dbReference>
<evidence type="ECO:0000256" key="11">
    <source>
        <dbReference type="ARBA" id="ARBA00023015"/>
    </source>
</evidence>
<evidence type="ECO:0000256" key="10">
    <source>
        <dbReference type="ARBA" id="ARBA00022853"/>
    </source>
</evidence>
<dbReference type="Pfam" id="PF00850">
    <property type="entry name" value="Hist_deacetyl"/>
    <property type="match status" value="1"/>
</dbReference>
<dbReference type="PANTHER" id="PTHR10625">
    <property type="entry name" value="HISTONE DEACETYLASE HDAC1-RELATED"/>
    <property type="match status" value="1"/>
</dbReference>
<dbReference type="InterPro" id="IPR000286">
    <property type="entry name" value="HDACs"/>
</dbReference>
<evidence type="ECO:0000256" key="16">
    <source>
        <dbReference type="SAM" id="MobiDB-lite"/>
    </source>
</evidence>
<evidence type="ECO:0000256" key="3">
    <source>
        <dbReference type="ARBA" id="ARBA00007738"/>
    </source>
</evidence>
<dbReference type="SUPFAM" id="SSF57850">
    <property type="entry name" value="RING/U-box"/>
    <property type="match status" value="1"/>
</dbReference>
<dbReference type="SMART" id="SM00290">
    <property type="entry name" value="ZnF_UBP"/>
    <property type="match status" value="1"/>
</dbReference>
<dbReference type="InterPro" id="IPR023696">
    <property type="entry name" value="Ureohydrolase_dom_sf"/>
</dbReference>
<keyword evidence="13" id="KW-0539">Nucleus</keyword>
<dbReference type="EMBL" id="CADEPM010000005">
    <property type="protein sequence ID" value="CAB3405934.1"/>
    <property type="molecule type" value="Genomic_DNA"/>
</dbReference>
<organism evidence="18 19">
    <name type="scientific">Caenorhabditis bovis</name>
    <dbReference type="NCBI Taxonomy" id="2654633"/>
    <lineage>
        <taxon>Eukaryota</taxon>
        <taxon>Metazoa</taxon>
        <taxon>Ecdysozoa</taxon>
        <taxon>Nematoda</taxon>
        <taxon>Chromadorea</taxon>
        <taxon>Rhabditida</taxon>
        <taxon>Rhabditina</taxon>
        <taxon>Rhabditomorpha</taxon>
        <taxon>Rhabditoidea</taxon>
        <taxon>Rhabditidae</taxon>
        <taxon>Peloderinae</taxon>
        <taxon>Caenorhabditis</taxon>
    </lineage>
</organism>
<gene>
    <name evidence="18" type="ORF">CBOVIS_LOCUS8073</name>
</gene>
<comment type="similarity">
    <text evidence="3">Belongs to the histone deacetylase family. HD type 2 subfamily.</text>
</comment>
<keyword evidence="11" id="KW-0805">Transcription regulation</keyword>
<accession>A0A8S1EWY9</accession>
<evidence type="ECO:0000256" key="1">
    <source>
        <dbReference type="ARBA" id="ARBA00001947"/>
    </source>
</evidence>
<dbReference type="InterPro" id="IPR023801">
    <property type="entry name" value="His_deacetylse_dom"/>
</dbReference>
<dbReference type="InterPro" id="IPR001607">
    <property type="entry name" value="Znf_UBP"/>
</dbReference>
<name>A0A8S1EWY9_9PELO</name>
<comment type="subcellular location">
    <subcellularLocation>
        <location evidence="2">Nucleus</location>
    </subcellularLocation>
</comment>
<evidence type="ECO:0000256" key="5">
    <source>
        <dbReference type="ARBA" id="ARBA00022723"/>
    </source>
</evidence>
<dbReference type="InterPro" id="IPR013083">
    <property type="entry name" value="Znf_RING/FYVE/PHD"/>
</dbReference>
<dbReference type="OrthoDB" id="424012at2759"/>
<evidence type="ECO:0000256" key="4">
    <source>
        <dbReference type="ARBA" id="ARBA00022491"/>
    </source>
</evidence>
<evidence type="ECO:0000256" key="13">
    <source>
        <dbReference type="ARBA" id="ARBA00023242"/>
    </source>
</evidence>
<feature type="region of interest" description="Disordered" evidence="16">
    <location>
        <begin position="274"/>
        <end position="310"/>
    </location>
</feature>